<name>A0A6G1SG50_9ACAR</name>
<comment type="similarity">
    <text evidence="3 10">Belongs to the damage-control phosphatase family. Sugar phosphate phosphatase III subfamily.</text>
</comment>
<evidence type="ECO:0000256" key="8">
    <source>
        <dbReference type="ARBA" id="ARBA00045980"/>
    </source>
</evidence>
<dbReference type="AlphaFoldDB" id="A0A6G1SG50"/>
<dbReference type="EC" id="3.1.3.-" evidence="10"/>
<evidence type="ECO:0000256" key="9">
    <source>
        <dbReference type="ARBA" id="ARBA00048809"/>
    </source>
</evidence>
<evidence type="ECO:0000259" key="11">
    <source>
        <dbReference type="Pfam" id="PF01937"/>
    </source>
</evidence>
<comment type="catalytic activity">
    <reaction evidence="1 10">
        <text>L-glutamyl-[protein] + S-adenosyl-L-methionine = [protein]-L-glutamate 5-O-methyl ester + S-adenosyl-L-homocysteine</text>
        <dbReference type="Rhea" id="RHEA:24452"/>
        <dbReference type="Rhea" id="RHEA-COMP:10208"/>
        <dbReference type="Rhea" id="RHEA-COMP:10311"/>
        <dbReference type="ChEBI" id="CHEBI:29973"/>
        <dbReference type="ChEBI" id="CHEBI:57856"/>
        <dbReference type="ChEBI" id="CHEBI:59789"/>
        <dbReference type="ChEBI" id="CHEBI:82795"/>
    </reaction>
</comment>
<comment type="domain">
    <text evidence="10">Subfamily III proteins have a conserved RTxK motif about 40-50 residues from the C-terminus; the threonine may be replaced by serine or cysteine.</text>
</comment>
<evidence type="ECO:0000313" key="12">
    <source>
        <dbReference type="EMBL" id="MDE49455.1"/>
    </source>
</evidence>
<comment type="catalytic activity">
    <reaction evidence="9 10">
        <text>beta-D-fructose 6-phosphate = dihydroxyacetone + D-glyceraldehyde 3-phosphate</text>
        <dbReference type="Rhea" id="RHEA:28002"/>
        <dbReference type="ChEBI" id="CHEBI:16016"/>
        <dbReference type="ChEBI" id="CHEBI:57634"/>
        <dbReference type="ChEBI" id="CHEBI:59776"/>
    </reaction>
</comment>
<dbReference type="PANTHER" id="PTHR12260">
    <property type="entry name" value="DAMAGE-CONTROL PHOSPHATASE ARMT1"/>
    <property type="match status" value="1"/>
</dbReference>
<evidence type="ECO:0000256" key="3">
    <source>
        <dbReference type="ARBA" id="ARBA00009519"/>
    </source>
</evidence>
<keyword evidence="6 10" id="KW-0378">Hydrolase</keyword>
<dbReference type="SUPFAM" id="SSF111321">
    <property type="entry name" value="AF1104-like"/>
    <property type="match status" value="1"/>
</dbReference>
<dbReference type="EMBL" id="GGYP01004684">
    <property type="protein sequence ID" value="MDE49455.1"/>
    <property type="molecule type" value="Transcribed_RNA"/>
</dbReference>
<dbReference type="GO" id="GO:0016791">
    <property type="term" value="F:phosphatase activity"/>
    <property type="evidence" value="ECO:0007669"/>
    <property type="project" value="TreeGrafter"/>
</dbReference>
<keyword evidence="4" id="KW-0533">Nickel</keyword>
<dbReference type="GO" id="GO:0032259">
    <property type="term" value="P:methylation"/>
    <property type="evidence" value="ECO:0007669"/>
    <property type="project" value="UniProtKB-KW"/>
</dbReference>
<proteinExistence type="inferred from homology"/>
<sequence length="479" mass="55140">MSVKIPPPLSAEDRSSFAYATIKDRLPVIIVKTIDFFYRQKKELHKYGGTIERPTDAELAEIEEDAKNIIPKLTKLRKELETNKSVGLLEKRELPPHLAYFNDDVDIWNQTMEAHKFDDGELPRYFESPWLLVESYVYRKIKDICLESKHLKMFDPFAEQKQAACKASLQQMLIVADHLSKVDKAIRAASNHSHSNERTEFGLFLQLALWANRSDLSLSAGSADKVTSHELLDDIKKSLDGLKENILCDNLSEVWNKAQAIKDKIRTATQGIDKPVYIDLVADNSGYEIFVDLCLIHFLTLMICPVSLGSSGVRFRFHLKRMPWYVSDTMRHDITWLLGYMSEHEALKDLAEKWKSFFDSGFWEIHDHKFWTLPHDFAEMPTVSPDLYESLQQSSLIIIKGDLNYRKLTGDRKWHILTPFRAALRAFTPAPLVALRTAKADVVVGIEDINIYAKINNNQLPRNWMISGEYGLIQYYDPS</sequence>
<keyword evidence="10" id="KW-0808">Transferase</keyword>
<reference evidence="12" key="1">
    <citation type="submission" date="2018-10" db="EMBL/GenBank/DDBJ databases">
        <title>Transcriptome assembly of Aceria tosichella (Wheat curl mite) Type 2.</title>
        <authorList>
            <person name="Scully E.D."/>
            <person name="Geib S.M."/>
            <person name="Palmer N.A."/>
            <person name="Gupta A.K."/>
            <person name="Sarath G."/>
            <person name="Tatineni S."/>
        </authorList>
    </citation>
    <scope>NUCLEOTIDE SEQUENCE</scope>
    <source>
        <strain evidence="12">LincolnNE</strain>
    </source>
</reference>
<evidence type="ECO:0000256" key="6">
    <source>
        <dbReference type="ARBA" id="ARBA00022801"/>
    </source>
</evidence>
<dbReference type="GO" id="GO:0046872">
    <property type="term" value="F:metal ion binding"/>
    <property type="evidence" value="ECO:0007669"/>
    <property type="project" value="UniProtKB-UniRule"/>
</dbReference>
<comment type="catalytic activity">
    <reaction evidence="2 10">
        <text>beta-D-fructose 1-phosphate + H2O = D-fructose + phosphate</text>
        <dbReference type="Rhea" id="RHEA:35603"/>
        <dbReference type="ChEBI" id="CHEBI:15377"/>
        <dbReference type="ChEBI" id="CHEBI:37721"/>
        <dbReference type="ChEBI" id="CHEBI:43474"/>
        <dbReference type="ChEBI" id="CHEBI:138881"/>
    </reaction>
</comment>
<dbReference type="GO" id="GO:0006974">
    <property type="term" value="P:DNA damage response"/>
    <property type="evidence" value="ECO:0007669"/>
    <property type="project" value="TreeGrafter"/>
</dbReference>
<dbReference type="InterPro" id="IPR036075">
    <property type="entry name" value="ARMT-1-like_metal-bd_sf"/>
</dbReference>
<evidence type="ECO:0000256" key="4">
    <source>
        <dbReference type="ARBA" id="ARBA00022596"/>
    </source>
</evidence>
<dbReference type="PANTHER" id="PTHR12260:SF6">
    <property type="entry name" value="DAMAGE-CONTROL PHOSPHATASE ARMT1"/>
    <property type="match status" value="1"/>
</dbReference>
<evidence type="ECO:0000256" key="2">
    <source>
        <dbReference type="ARBA" id="ARBA00001326"/>
    </source>
</evidence>
<dbReference type="Gene3D" id="1.20.930.60">
    <property type="match status" value="1"/>
</dbReference>
<dbReference type="GO" id="GO:0005634">
    <property type="term" value="C:nucleus"/>
    <property type="evidence" value="ECO:0007669"/>
    <property type="project" value="TreeGrafter"/>
</dbReference>
<dbReference type="GO" id="GO:0051998">
    <property type="term" value="F:protein carboxyl O-methyltransferase activity"/>
    <property type="evidence" value="ECO:0007669"/>
    <property type="project" value="UniProtKB-UniRule"/>
</dbReference>
<keyword evidence="5 10" id="KW-0479">Metal-binding</keyword>
<feature type="domain" description="Damage-control phosphatase ARMT1-like metal-binding" evidence="11">
    <location>
        <begin position="21"/>
        <end position="451"/>
    </location>
</feature>
<gene>
    <name evidence="12" type="ORF">g.628</name>
</gene>
<dbReference type="EC" id="2.1.1.-" evidence="10"/>
<comment type="function">
    <text evidence="8 10">Metal-dependent phosphatase that shows phosphatase activity against several substrates, including fructose-1-phosphate and fructose-6-phosphate. Its preference for fructose-1-phosphate, a strong glycating agent that causes DNA damage rather than a canonical yeast metabolite, suggests a damage-control function in hexose phosphate metabolism. Has also been shown to have O-methyltransferase activity that methylates glutamate residues of target proteins to form gamma-glutamyl methyl ester residues. Possibly methylates PCNA, suggesting it is involved in the DNA damage response.</text>
</comment>
<evidence type="ECO:0000256" key="7">
    <source>
        <dbReference type="ARBA" id="ARBA00023211"/>
    </source>
</evidence>
<dbReference type="InterPro" id="IPR039763">
    <property type="entry name" value="ARMT1"/>
</dbReference>
<dbReference type="Gene3D" id="3.40.50.10880">
    <property type="entry name" value="Uncharacterised protein PF01937, DUF89, domain 3"/>
    <property type="match status" value="1"/>
</dbReference>
<dbReference type="InterPro" id="IPR002791">
    <property type="entry name" value="ARMT1-like_metal-bd"/>
</dbReference>
<organism evidence="12">
    <name type="scientific">Aceria tosichella</name>
    <name type="common">wheat curl mite</name>
    <dbReference type="NCBI Taxonomy" id="561515"/>
    <lineage>
        <taxon>Eukaryota</taxon>
        <taxon>Metazoa</taxon>
        <taxon>Ecdysozoa</taxon>
        <taxon>Arthropoda</taxon>
        <taxon>Chelicerata</taxon>
        <taxon>Arachnida</taxon>
        <taxon>Acari</taxon>
        <taxon>Acariformes</taxon>
        <taxon>Trombidiformes</taxon>
        <taxon>Prostigmata</taxon>
        <taxon>Eupodina</taxon>
        <taxon>Eriophyoidea</taxon>
        <taxon>Eriophyidae</taxon>
        <taxon>Eriophyinae</taxon>
        <taxon>Aceriini</taxon>
        <taxon>Aceria</taxon>
    </lineage>
</organism>
<protein>
    <recommendedName>
        <fullName evidence="10">Sugar phosphate phosphatase</fullName>
        <ecNumber evidence="10">2.1.1.-</ecNumber>
        <ecNumber evidence="10">3.1.3.-</ecNumber>
    </recommendedName>
</protein>
<evidence type="ECO:0000256" key="5">
    <source>
        <dbReference type="ARBA" id="ARBA00022723"/>
    </source>
</evidence>
<evidence type="ECO:0000256" key="10">
    <source>
        <dbReference type="RuleBase" id="RU367030"/>
    </source>
</evidence>
<dbReference type="Pfam" id="PF01937">
    <property type="entry name" value="ARMT1-like_dom"/>
    <property type="match status" value="1"/>
</dbReference>
<accession>A0A6G1SG50</accession>
<comment type="cofactor">
    <cofactor evidence="10">
        <name>Mn(2+)</name>
        <dbReference type="ChEBI" id="CHEBI:29035"/>
    </cofactor>
    <cofactor evidence="10">
        <name>Ni(2+)</name>
        <dbReference type="ChEBI" id="CHEBI:49786"/>
    </cofactor>
</comment>
<evidence type="ECO:0000256" key="1">
    <source>
        <dbReference type="ARBA" id="ARBA00000807"/>
    </source>
</evidence>
<keyword evidence="10" id="KW-0489">Methyltransferase</keyword>
<keyword evidence="7 10" id="KW-0464">Manganese</keyword>